<reference evidence="1 2" key="1">
    <citation type="submission" date="2020-03" db="EMBL/GenBank/DDBJ databases">
        <title>Sequencing the genomes of 1000 actinobacteria strains.</title>
        <authorList>
            <person name="Klenk H.-P."/>
        </authorList>
    </citation>
    <scope>NUCLEOTIDE SEQUENCE [LARGE SCALE GENOMIC DNA]</scope>
    <source>
        <strain evidence="1 2">DSM 45668</strain>
    </source>
</reference>
<proteinExistence type="predicted"/>
<keyword evidence="2" id="KW-1185">Reference proteome</keyword>
<dbReference type="EMBL" id="JAANOU010000001">
    <property type="protein sequence ID" value="NIH81303.1"/>
    <property type="molecule type" value="Genomic_DNA"/>
</dbReference>
<gene>
    <name evidence="1" type="ORF">FHX46_003833</name>
</gene>
<dbReference type="RefSeq" id="WP_167116845.1">
    <property type="nucleotide sequence ID" value="NZ_JAANOU010000001.1"/>
</dbReference>
<sequence length="253" mass="26296">MTVVLVDDLAVLGPFFTLHTHLPSTPVTEPWQAMHELVTDPDVLQGRVAGVRAHLAAAGAQPVDAVPLRVAASVTQMGLVARLISPALALALATGQVPDLDLTQLRWQPVLGGAFPLSLPAAADTNPATSTAGDPPGWEQVATALAGRVLDGPVRQIVDATRPFSVSTRILWGNTASAVHGAAAMITAARPAWTAPTRTLTALLLSRPPLHDTSTRTADGTFRRRSCCLIYQAAPGSAGPLCGDCILSARKGH</sequence>
<evidence type="ECO:0008006" key="3">
    <source>
        <dbReference type="Google" id="ProtNLM"/>
    </source>
</evidence>
<comment type="caution">
    <text evidence="1">The sequence shown here is derived from an EMBL/GenBank/DDBJ whole genome shotgun (WGS) entry which is preliminary data.</text>
</comment>
<name>A0ABX0SWG8_9PSEU</name>
<evidence type="ECO:0000313" key="1">
    <source>
        <dbReference type="EMBL" id="NIH81303.1"/>
    </source>
</evidence>
<organism evidence="1 2">
    <name type="scientific">Amycolatopsis viridis</name>
    <dbReference type="NCBI Taxonomy" id="185678"/>
    <lineage>
        <taxon>Bacteria</taxon>
        <taxon>Bacillati</taxon>
        <taxon>Actinomycetota</taxon>
        <taxon>Actinomycetes</taxon>
        <taxon>Pseudonocardiales</taxon>
        <taxon>Pseudonocardiaceae</taxon>
        <taxon>Amycolatopsis</taxon>
    </lineage>
</organism>
<accession>A0ABX0SWG8</accession>
<dbReference type="Proteomes" id="UP000754495">
    <property type="component" value="Unassembled WGS sequence"/>
</dbReference>
<protein>
    <recommendedName>
        <fullName evidence="3">Ferric siderophore reductase C-terminal domain-containing protein</fullName>
    </recommendedName>
</protein>
<evidence type="ECO:0000313" key="2">
    <source>
        <dbReference type="Proteomes" id="UP000754495"/>
    </source>
</evidence>